<evidence type="ECO:0000313" key="2">
    <source>
        <dbReference type="Proteomes" id="UP000287651"/>
    </source>
</evidence>
<evidence type="ECO:0000313" key="1">
    <source>
        <dbReference type="EMBL" id="RRT42602.1"/>
    </source>
</evidence>
<dbReference type="Proteomes" id="UP000287651">
    <property type="component" value="Unassembled WGS sequence"/>
</dbReference>
<dbReference type="AlphaFoldDB" id="A0A426XSZ8"/>
<organism evidence="1 2">
    <name type="scientific">Ensete ventricosum</name>
    <name type="common">Abyssinian banana</name>
    <name type="synonym">Musa ensete</name>
    <dbReference type="NCBI Taxonomy" id="4639"/>
    <lineage>
        <taxon>Eukaryota</taxon>
        <taxon>Viridiplantae</taxon>
        <taxon>Streptophyta</taxon>
        <taxon>Embryophyta</taxon>
        <taxon>Tracheophyta</taxon>
        <taxon>Spermatophyta</taxon>
        <taxon>Magnoliopsida</taxon>
        <taxon>Liliopsida</taxon>
        <taxon>Zingiberales</taxon>
        <taxon>Musaceae</taxon>
        <taxon>Ensete</taxon>
    </lineage>
</organism>
<proteinExistence type="predicted"/>
<protein>
    <submittedName>
        <fullName evidence="1">Uncharacterized protein</fullName>
    </submittedName>
</protein>
<comment type="caution">
    <text evidence="1">The sequence shown here is derived from an EMBL/GenBank/DDBJ whole genome shotgun (WGS) entry which is preliminary data.</text>
</comment>
<gene>
    <name evidence="1" type="ORF">B296_00021141</name>
</gene>
<sequence>MSNGASTSDVLAFLYNFREKEKRIAEDTMNLEPMTMNLKEGSRCVVNRGEDLTMIDFDDDVSLAEKKVVVLSTVVKN</sequence>
<reference evidence="1 2" key="1">
    <citation type="journal article" date="2014" name="Agronomy (Basel)">
        <title>A Draft Genome Sequence for Ensete ventricosum, the Drought-Tolerant Tree Against Hunger.</title>
        <authorList>
            <person name="Harrison J."/>
            <person name="Moore K.A."/>
            <person name="Paszkiewicz K."/>
            <person name="Jones T."/>
            <person name="Grant M."/>
            <person name="Ambacheew D."/>
            <person name="Muzemil S."/>
            <person name="Studholme D.J."/>
        </authorList>
    </citation>
    <scope>NUCLEOTIDE SEQUENCE [LARGE SCALE GENOMIC DNA]</scope>
</reference>
<accession>A0A426XSZ8</accession>
<dbReference type="EMBL" id="AMZH03017722">
    <property type="protein sequence ID" value="RRT42602.1"/>
    <property type="molecule type" value="Genomic_DNA"/>
</dbReference>
<name>A0A426XSZ8_ENSVE</name>